<name>A0A7S1ZXB8_TRICV</name>
<dbReference type="EMBL" id="HBGO01027720">
    <property type="protein sequence ID" value="CAD9351382.1"/>
    <property type="molecule type" value="Transcribed_RNA"/>
</dbReference>
<protein>
    <recommendedName>
        <fullName evidence="4">Plastid lipid-associated protein/fibrillin conserved domain-containing protein</fullName>
    </recommendedName>
</protein>
<feature type="signal peptide" evidence="3">
    <location>
        <begin position="1"/>
        <end position="22"/>
    </location>
</feature>
<keyword evidence="2" id="KW-0934">Plastid</keyword>
<accession>A0A7S1ZXB8</accession>
<dbReference type="Pfam" id="PF04755">
    <property type="entry name" value="PAP_fibrillin"/>
    <property type="match status" value="1"/>
</dbReference>
<reference evidence="5" key="1">
    <citation type="submission" date="2021-01" db="EMBL/GenBank/DDBJ databases">
        <authorList>
            <person name="Corre E."/>
            <person name="Pelletier E."/>
            <person name="Niang G."/>
            <person name="Scheremetjew M."/>
            <person name="Finn R."/>
            <person name="Kale V."/>
            <person name="Holt S."/>
            <person name="Cochrane G."/>
            <person name="Meng A."/>
            <person name="Brown T."/>
            <person name="Cohen L."/>
        </authorList>
    </citation>
    <scope>NUCLEOTIDE SEQUENCE</scope>
    <source>
        <strain evidence="5">Grunow 1884</strain>
    </source>
</reference>
<gene>
    <name evidence="5" type="ORF">OSIN01602_LOCUS15966</name>
</gene>
<dbReference type="InterPro" id="IPR006843">
    <property type="entry name" value="PAP/fibrillin_dom"/>
</dbReference>
<dbReference type="AlphaFoldDB" id="A0A7S1ZXB8"/>
<dbReference type="PANTHER" id="PTHR31906">
    <property type="entry name" value="PLASTID-LIPID-ASSOCIATED PROTEIN 4, CHLOROPLASTIC-RELATED"/>
    <property type="match status" value="1"/>
</dbReference>
<feature type="chain" id="PRO_5031326533" description="Plastid lipid-associated protein/fibrillin conserved domain-containing protein" evidence="3">
    <location>
        <begin position="23"/>
        <end position="215"/>
    </location>
</feature>
<comment type="subcellular location">
    <subcellularLocation>
        <location evidence="1">Plastid</location>
    </subcellularLocation>
</comment>
<proteinExistence type="predicted"/>
<dbReference type="GO" id="GO:0009536">
    <property type="term" value="C:plastid"/>
    <property type="evidence" value="ECO:0007669"/>
    <property type="project" value="UniProtKB-SubCell"/>
</dbReference>
<organism evidence="5">
    <name type="scientific">Trieres chinensis</name>
    <name type="common">Marine centric diatom</name>
    <name type="synonym">Odontella sinensis</name>
    <dbReference type="NCBI Taxonomy" id="1514140"/>
    <lineage>
        <taxon>Eukaryota</taxon>
        <taxon>Sar</taxon>
        <taxon>Stramenopiles</taxon>
        <taxon>Ochrophyta</taxon>
        <taxon>Bacillariophyta</taxon>
        <taxon>Mediophyceae</taxon>
        <taxon>Biddulphiophycidae</taxon>
        <taxon>Eupodiscales</taxon>
        <taxon>Parodontellaceae</taxon>
        <taxon>Trieres</taxon>
    </lineage>
</organism>
<evidence type="ECO:0000256" key="3">
    <source>
        <dbReference type="SAM" id="SignalP"/>
    </source>
</evidence>
<evidence type="ECO:0000313" key="5">
    <source>
        <dbReference type="EMBL" id="CAD9351382.1"/>
    </source>
</evidence>
<evidence type="ECO:0000259" key="4">
    <source>
        <dbReference type="Pfam" id="PF04755"/>
    </source>
</evidence>
<evidence type="ECO:0000256" key="1">
    <source>
        <dbReference type="ARBA" id="ARBA00004474"/>
    </source>
</evidence>
<keyword evidence="3" id="KW-0732">Signal</keyword>
<sequence length="215" mass="23775">MKITAALVGLSVLGTTCPSSAAFLPALQRPVLKAELRKACVAKDGAKISSLVEELAKLNPTTDIRRDFGKLSGNWKLDYTTAPVGEVPDENDGTGVKTFQSIDAEEGIIYNVIDRGLPEKGLKIGVGAEPTREGRVALDFRTIEAYNDRFPRKVTLKFPPRELIRNISRAKAVLSGKEFDELEFKEIAHFDVLFLDDDLRIQRNSEGNLFVNSRI</sequence>
<dbReference type="InterPro" id="IPR039633">
    <property type="entry name" value="PAP"/>
</dbReference>
<evidence type="ECO:0000256" key="2">
    <source>
        <dbReference type="ARBA" id="ARBA00022640"/>
    </source>
</evidence>
<feature type="domain" description="Plastid lipid-associated protein/fibrillin conserved" evidence="4">
    <location>
        <begin position="43"/>
        <end position="211"/>
    </location>
</feature>